<feature type="transmembrane region" description="Helical" evidence="1">
    <location>
        <begin position="60"/>
        <end position="81"/>
    </location>
</feature>
<dbReference type="Proteomes" id="UP000199315">
    <property type="component" value="Unassembled WGS sequence"/>
</dbReference>
<dbReference type="AlphaFoldDB" id="A0A1D3TR94"/>
<name>A0A1D3TR94_9FIRM</name>
<evidence type="ECO:0000313" key="3">
    <source>
        <dbReference type="Proteomes" id="UP000199315"/>
    </source>
</evidence>
<keyword evidence="3" id="KW-1185">Reference proteome</keyword>
<protein>
    <recommendedName>
        <fullName evidence="4">DUF3307 domain-containing protein</fullName>
    </recommendedName>
</protein>
<keyword evidence="1" id="KW-1133">Transmembrane helix</keyword>
<dbReference type="STRING" id="1619234.SAMN05421730_10041"/>
<dbReference type="OrthoDB" id="5122730at2"/>
<accession>A0A1D3TR94</accession>
<gene>
    <name evidence="2" type="ORF">SAMN05421730_10041</name>
</gene>
<sequence>MIYKLLVIGHFIGDFYLQTDNIAKEKRSNDKALAKHSLLYGLAILCSSIFIIIPKEIMKYVLFAAVIAALHYAVDFIKRIIKKKEHPKINNNVAVFLLDQIIHIVMMLVICKVFKFTEVTSVQLLGTSHIVEKWTNIADLGMGVVVCGTPASILVKKIFARIFNQIQETEENPKVGSYIGVMERIIIFFLGTMGQFGAIGFVLAAKSVARYKQLEDQKFAEKYLVGTLLSTIIAISCIGIYNFL</sequence>
<keyword evidence="1" id="KW-0812">Transmembrane</keyword>
<evidence type="ECO:0000313" key="2">
    <source>
        <dbReference type="EMBL" id="SCP96195.1"/>
    </source>
</evidence>
<dbReference type="RefSeq" id="WP_091231177.1">
    <property type="nucleotide sequence ID" value="NZ_FMKA01000004.1"/>
</dbReference>
<feature type="transmembrane region" description="Helical" evidence="1">
    <location>
        <begin position="93"/>
        <end position="115"/>
    </location>
</feature>
<feature type="transmembrane region" description="Helical" evidence="1">
    <location>
        <begin position="37"/>
        <end position="54"/>
    </location>
</feature>
<evidence type="ECO:0008006" key="4">
    <source>
        <dbReference type="Google" id="ProtNLM"/>
    </source>
</evidence>
<keyword evidence="1" id="KW-0472">Membrane</keyword>
<reference evidence="2 3" key="1">
    <citation type="submission" date="2016-09" db="EMBL/GenBank/DDBJ databases">
        <authorList>
            <person name="Capua I."/>
            <person name="De Benedictis P."/>
            <person name="Joannis T."/>
            <person name="Lombin L.H."/>
            <person name="Cattoli G."/>
        </authorList>
    </citation>
    <scope>NUCLEOTIDE SEQUENCE [LARGE SCALE GENOMIC DNA]</scope>
    <source>
        <strain evidence="2 3">GluBS11</strain>
    </source>
</reference>
<dbReference type="EMBL" id="FMKA01000004">
    <property type="protein sequence ID" value="SCP96195.1"/>
    <property type="molecule type" value="Genomic_DNA"/>
</dbReference>
<dbReference type="InterPro" id="IPR021737">
    <property type="entry name" value="Phage_phiKZ_Orf197"/>
</dbReference>
<feature type="transmembrane region" description="Helical" evidence="1">
    <location>
        <begin position="223"/>
        <end position="243"/>
    </location>
</feature>
<evidence type="ECO:0000256" key="1">
    <source>
        <dbReference type="SAM" id="Phobius"/>
    </source>
</evidence>
<organism evidence="2 3">
    <name type="scientific">Anaerobium acetethylicum</name>
    <dbReference type="NCBI Taxonomy" id="1619234"/>
    <lineage>
        <taxon>Bacteria</taxon>
        <taxon>Bacillati</taxon>
        <taxon>Bacillota</taxon>
        <taxon>Clostridia</taxon>
        <taxon>Lachnospirales</taxon>
        <taxon>Lachnospiraceae</taxon>
        <taxon>Anaerobium</taxon>
    </lineage>
</organism>
<dbReference type="Pfam" id="PF11750">
    <property type="entry name" value="DUF3307"/>
    <property type="match status" value="1"/>
</dbReference>
<feature type="transmembrane region" description="Helical" evidence="1">
    <location>
        <begin position="185"/>
        <end position="203"/>
    </location>
</feature>
<proteinExistence type="predicted"/>